<proteinExistence type="predicted"/>
<dbReference type="InterPro" id="IPR004358">
    <property type="entry name" value="Sig_transdc_His_kin-like_C"/>
</dbReference>
<dbReference type="AlphaFoldDB" id="A0A538TGZ4"/>
<evidence type="ECO:0000256" key="8">
    <source>
        <dbReference type="ARBA" id="ARBA00023136"/>
    </source>
</evidence>
<dbReference type="PANTHER" id="PTHR43711">
    <property type="entry name" value="TWO-COMPONENT HISTIDINE KINASE"/>
    <property type="match status" value="1"/>
</dbReference>
<gene>
    <name evidence="13" type="ORF">E6K79_11625</name>
</gene>
<dbReference type="CDD" id="cd00082">
    <property type="entry name" value="HisKA"/>
    <property type="match status" value="1"/>
</dbReference>
<dbReference type="Pfam" id="PF00512">
    <property type="entry name" value="HisKA"/>
    <property type="match status" value="1"/>
</dbReference>
<keyword evidence="8 10" id="KW-0472">Membrane</keyword>
<dbReference type="SUPFAM" id="SSF158472">
    <property type="entry name" value="HAMP domain-like"/>
    <property type="match status" value="1"/>
</dbReference>
<dbReference type="PROSITE" id="PS50109">
    <property type="entry name" value="HIS_KIN"/>
    <property type="match status" value="1"/>
</dbReference>
<feature type="coiled-coil region" evidence="9">
    <location>
        <begin position="230"/>
        <end position="264"/>
    </location>
</feature>
<dbReference type="Gene3D" id="1.10.287.130">
    <property type="match status" value="1"/>
</dbReference>
<dbReference type="InterPro" id="IPR003660">
    <property type="entry name" value="HAMP_dom"/>
</dbReference>
<keyword evidence="5" id="KW-0808">Transferase</keyword>
<dbReference type="InterPro" id="IPR003594">
    <property type="entry name" value="HATPase_dom"/>
</dbReference>
<evidence type="ECO:0000313" key="13">
    <source>
        <dbReference type="EMBL" id="TMQ62898.1"/>
    </source>
</evidence>
<feature type="domain" description="Histidine kinase" evidence="11">
    <location>
        <begin position="264"/>
        <end position="491"/>
    </location>
</feature>
<keyword evidence="6 13" id="KW-0418">Kinase</keyword>
<evidence type="ECO:0000256" key="6">
    <source>
        <dbReference type="ARBA" id="ARBA00022777"/>
    </source>
</evidence>
<comment type="catalytic activity">
    <reaction evidence="1">
        <text>ATP + protein L-histidine = ADP + protein N-phospho-L-histidine.</text>
        <dbReference type="EC" id="2.7.13.3"/>
    </reaction>
</comment>
<feature type="transmembrane region" description="Helical" evidence="10">
    <location>
        <begin position="178"/>
        <end position="199"/>
    </location>
</feature>
<evidence type="ECO:0000256" key="3">
    <source>
        <dbReference type="ARBA" id="ARBA00012438"/>
    </source>
</evidence>
<dbReference type="CDD" id="cd00075">
    <property type="entry name" value="HATPase"/>
    <property type="match status" value="1"/>
</dbReference>
<protein>
    <recommendedName>
        <fullName evidence="3">histidine kinase</fullName>
        <ecNumber evidence="3">2.7.13.3</ecNumber>
    </recommendedName>
</protein>
<organism evidence="13 14">
    <name type="scientific">Eiseniibacteriota bacterium</name>
    <dbReference type="NCBI Taxonomy" id="2212470"/>
    <lineage>
        <taxon>Bacteria</taxon>
        <taxon>Candidatus Eiseniibacteriota</taxon>
    </lineage>
</organism>
<evidence type="ECO:0000256" key="4">
    <source>
        <dbReference type="ARBA" id="ARBA00022553"/>
    </source>
</evidence>
<name>A0A538TGZ4_UNCEI</name>
<sequence>MTPGARKRSLVWTVAAVFLLTAALGTLLQWLVAMTVIQPMEAREARSRAELVAVSTASDVSSANDSLGVADVDSLLTKRRAAMGGRPDWIAFRRSDGMVASDPPSRSDLIAKVLQTPASPRGVIEVQGRTGFARAPTRFEILAKRPVQRGGRVVGEVFVIRLSFPRGRPWGFDSPTSLLFLPISVIASAISGLVIVRLLSRRLRSIEKFAALVAEGDLSARIGDSSGDEIGRIATRLDRMTERLAEARAQLEENERQRRRLFADITHELATPLTSIRGTAETMLNPEVSLSEQERTGYVRGVLEEARRLDRLTRDLFDLARLEAGASPLHLETLDWAALCRNTSDRFAPRFRAAGLTLKWRDSADRARVVADGHRLEQVLENLLGNALRYVPEGGTVDLELVPVGDGAVVRFRLSVTDDGPGVSREDLPHVFERFYRAPRAAEQAGPRDENGSGLGLAIVREIVERHGGTVRAETHAPHGLRIIVELPAAGP</sequence>
<dbReference type="InterPro" id="IPR005467">
    <property type="entry name" value="His_kinase_dom"/>
</dbReference>
<evidence type="ECO:0000256" key="9">
    <source>
        <dbReference type="SAM" id="Coils"/>
    </source>
</evidence>
<dbReference type="SUPFAM" id="SSF55874">
    <property type="entry name" value="ATPase domain of HSP90 chaperone/DNA topoisomerase II/histidine kinase"/>
    <property type="match status" value="1"/>
</dbReference>
<comment type="caution">
    <text evidence="13">The sequence shown here is derived from an EMBL/GenBank/DDBJ whole genome shotgun (WGS) entry which is preliminary data.</text>
</comment>
<dbReference type="Proteomes" id="UP000317691">
    <property type="component" value="Unassembled WGS sequence"/>
</dbReference>
<evidence type="ECO:0000256" key="10">
    <source>
        <dbReference type="SAM" id="Phobius"/>
    </source>
</evidence>
<dbReference type="PRINTS" id="PR00344">
    <property type="entry name" value="BCTRLSENSOR"/>
</dbReference>
<accession>A0A538TGZ4</accession>
<dbReference type="GO" id="GO:0016020">
    <property type="term" value="C:membrane"/>
    <property type="evidence" value="ECO:0007669"/>
    <property type="project" value="UniProtKB-SubCell"/>
</dbReference>
<dbReference type="PROSITE" id="PS50885">
    <property type="entry name" value="HAMP"/>
    <property type="match status" value="1"/>
</dbReference>
<dbReference type="InterPro" id="IPR036097">
    <property type="entry name" value="HisK_dim/P_sf"/>
</dbReference>
<dbReference type="Gene3D" id="3.30.565.10">
    <property type="entry name" value="Histidine kinase-like ATPase, C-terminal domain"/>
    <property type="match status" value="1"/>
</dbReference>
<evidence type="ECO:0000259" key="12">
    <source>
        <dbReference type="PROSITE" id="PS50885"/>
    </source>
</evidence>
<keyword evidence="9" id="KW-0175">Coiled coil</keyword>
<feature type="domain" description="HAMP" evidence="12">
    <location>
        <begin position="197"/>
        <end position="249"/>
    </location>
</feature>
<dbReference type="Pfam" id="PF00672">
    <property type="entry name" value="HAMP"/>
    <property type="match status" value="1"/>
</dbReference>
<dbReference type="SUPFAM" id="SSF47384">
    <property type="entry name" value="Homodimeric domain of signal transducing histidine kinase"/>
    <property type="match status" value="1"/>
</dbReference>
<keyword evidence="10" id="KW-1133">Transmembrane helix</keyword>
<dbReference type="EC" id="2.7.13.3" evidence="3"/>
<comment type="subcellular location">
    <subcellularLocation>
        <location evidence="2">Membrane</location>
    </subcellularLocation>
</comment>
<evidence type="ECO:0000313" key="14">
    <source>
        <dbReference type="Proteomes" id="UP000317691"/>
    </source>
</evidence>
<dbReference type="CDD" id="cd06225">
    <property type="entry name" value="HAMP"/>
    <property type="match status" value="1"/>
</dbReference>
<dbReference type="FunFam" id="3.30.565.10:FF:000006">
    <property type="entry name" value="Sensor histidine kinase WalK"/>
    <property type="match status" value="1"/>
</dbReference>
<dbReference type="SMART" id="SM00387">
    <property type="entry name" value="HATPase_c"/>
    <property type="match status" value="1"/>
</dbReference>
<dbReference type="EMBL" id="VBOZ01000035">
    <property type="protein sequence ID" value="TMQ62898.1"/>
    <property type="molecule type" value="Genomic_DNA"/>
</dbReference>
<keyword evidence="7" id="KW-0902">Two-component regulatory system</keyword>
<dbReference type="Pfam" id="PF02518">
    <property type="entry name" value="HATPase_c"/>
    <property type="match status" value="1"/>
</dbReference>
<evidence type="ECO:0000259" key="11">
    <source>
        <dbReference type="PROSITE" id="PS50109"/>
    </source>
</evidence>
<evidence type="ECO:0000256" key="1">
    <source>
        <dbReference type="ARBA" id="ARBA00000085"/>
    </source>
</evidence>
<dbReference type="InterPro" id="IPR003661">
    <property type="entry name" value="HisK_dim/P_dom"/>
</dbReference>
<dbReference type="SMART" id="SM00304">
    <property type="entry name" value="HAMP"/>
    <property type="match status" value="1"/>
</dbReference>
<evidence type="ECO:0000256" key="5">
    <source>
        <dbReference type="ARBA" id="ARBA00022679"/>
    </source>
</evidence>
<keyword evidence="10" id="KW-0812">Transmembrane</keyword>
<dbReference type="InterPro" id="IPR036890">
    <property type="entry name" value="HATPase_C_sf"/>
</dbReference>
<dbReference type="GO" id="GO:0000155">
    <property type="term" value="F:phosphorelay sensor kinase activity"/>
    <property type="evidence" value="ECO:0007669"/>
    <property type="project" value="InterPro"/>
</dbReference>
<keyword evidence="4" id="KW-0597">Phosphoprotein</keyword>
<dbReference type="Gene3D" id="6.10.340.10">
    <property type="match status" value="1"/>
</dbReference>
<dbReference type="FunFam" id="1.10.287.130:FF:000001">
    <property type="entry name" value="Two-component sensor histidine kinase"/>
    <property type="match status" value="1"/>
</dbReference>
<dbReference type="SMART" id="SM00388">
    <property type="entry name" value="HisKA"/>
    <property type="match status" value="1"/>
</dbReference>
<evidence type="ECO:0000256" key="2">
    <source>
        <dbReference type="ARBA" id="ARBA00004370"/>
    </source>
</evidence>
<reference evidence="13 14" key="1">
    <citation type="journal article" date="2019" name="Nat. Microbiol.">
        <title>Mediterranean grassland soil C-N compound turnover is dependent on rainfall and depth, and is mediated by genomically divergent microorganisms.</title>
        <authorList>
            <person name="Diamond S."/>
            <person name="Andeer P.F."/>
            <person name="Li Z."/>
            <person name="Crits-Christoph A."/>
            <person name="Burstein D."/>
            <person name="Anantharaman K."/>
            <person name="Lane K.R."/>
            <person name="Thomas B.C."/>
            <person name="Pan C."/>
            <person name="Northen T.R."/>
            <person name="Banfield J.F."/>
        </authorList>
    </citation>
    <scope>NUCLEOTIDE SEQUENCE [LARGE SCALE GENOMIC DNA]</scope>
    <source>
        <strain evidence="13">WS_9</strain>
    </source>
</reference>
<dbReference type="InterPro" id="IPR050736">
    <property type="entry name" value="Sensor_HK_Regulatory"/>
</dbReference>
<dbReference type="PANTHER" id="PTHR43711:SF1">
    <property type="entry name" value="HISTIDINE KINASE 1"/>
    <property type="match status" value="1"/>
</dbReference>
<evidence type="ECO:0000256" key="7">
    <source>
        <dbReference type="ARBA" id="ARBA00023012"/>
    </source>
</evidence>